<protein>
    <submittedName>
        <fullName evidence="1">Uncharacterized protein</fullName>
    </submittedName>
</protein>
<comment type="caution">
    <text evidence="1">The sequence shown here is derived from an EMBL/GenBank/DDBJ whole genome shotgun (WGS) entry which is preliminary data.</text>
</comment>
<sequence length="83" mass="9211">MNRDHKYESHTVLDIAGFNITDATISSGDRIWVGPNTEGRWLSSLQVRELAASLIKVADAHDARLADNVTMPDYLDAMGRENP</sequence>
<dbReference type="EMBL" id="JAWIIV010000036">
    <property type="protein sequence ID" value="MEC4722781.1"/>
    <property type="molecule type" value="Genomic_DNA"/>
</dbReference>
<dbReference type="Proteomes" id="UP001352263">
    <property type="component" value="Unassembled WGS sequence"/>
</dbReference>
<name>A0ABU6JH29_9BURK</name>
<dbReference type="RefSeq" id="WP_326509439.1">
    <property type="nucleotide sequence ID" value="NZ_JAWIIV010000036.1"/>
</dbReference>
<proteinExistence type="predicted"/>
<keyword evidence="2" id="KW-1185">Reference proteome</keyword>
<gene>
    <name evidence="1" type="ORF">RY831_26835</name>
</gene>
<evidence type="ECO:0000313" key="2">
    <source>
        <dbReference type="Proteomes" id="UP001352263"/>
    </source>
</evidence>
<accession>A0ABU6JH29</accession>
<reference evidence="1 2" key="1">
    <citation type="submission" date="2023-10" db="EMBL/GenBank/DDBJ databases">
        <title>Noviherbaspirillum sp. CPCC 100848 genome assembly.</title>
        <authorList>
            <person name="Li X.Y."/>
            <person name="Fang X.M."/>
        </authorList>
    </citation>
    <scope>NUCLEOTIDE SEQUENCE [LARGE SCALE GENOMIC DNA]</scope>
    <source>
        <strain evidence="1 2">CPCC 100848</strain>
    </source>
</reference>
<organism evidence="1 2">
    <name type="scientific">Noviherbaspirillum album</name>
    <dbReference type="NCBI Taxonomy" id="3080276"/>
    <lineage>
        <taxon>Bacteria</taxon>
        <taxon>Pseudomonadati</taxon>
        <taxon>Pseudomonadota</taxon>
        <taxon>Betaproteobacteria</taxon>
        <taxon>Burkholderiales</taxon>
        <taxon>Oxalobacteraceae</taxon>
        <taxon>Noviherbaspirillum</taxon>
    </lineage>
</organism>
<evidence type="ECO:0000313" key="1">
    <source>
        <dbReference type="EMBL" id="MEC4722781.1"/>
    </source>
</evidence>